<evidence type="ECO:0000256" key="2">
    <source>
        <dbReference type="ARBA" id="ARBA00012836"/>
    </source>
</evidence>
<dbReference type="NCBIfam" id="NF011291">
    <property type="entry name" value="PRK14703.1"/>
    <property type="match status" value="1"/>
</dbReference>
<evidence type="ECO:0000256" key="11">
    <source>
        <dbReference type="RuleBase" id="RU363037"/>
    </source>
</evidence>
<dbReference type="Pfam" id="PF03950">
    <property type="entry name" value="tRNA-synt_1c_C"/>
    <property type="match status" value="1"/>
</dbReference>
<reference evidence="15 16" key="1">
    <citation type="journal article" date="2018" name="Genome Biol. Evol.">
        <title>Cladogenesis and Genomic Streamlining in Extracellular Endosymbionts of Tropical Stink Bugs.</title>
        <authorList>
            <person name="Otero-Bravo A."/>
            <person name="Goffredi S."/>
            <person name="Sabree Z.L."/>
        </authorList>
    </citation>
    <scope>NUCLEOTIDE SEQUENCE [LARGE SCALE GENOMIC DNA]</scope>
    <source>
        <strain evidence="15 16">SoET</strain>
    </source>
</reference>
<protein>
    <recommendedName>
        <fullName evidence="2 10">Glutamine--tRNA ligase</fullName>
        <ecNumber evidence="2 10">6.1.1.18</ecNumber>
    </recommendedName>
</protein>
<dbReference type="AlphaFoldDB" id="A0A2P5SZ06"/>
<dbReference type="InterPro" id="IPR050132">
    <property type="entry name" value="Gln/Glu-tRNA_Ligase"/>
</dbReference>
<evidence type="ECO:0000313" key="16">
    <source>
        <dbReference type="Proteomes" id="UP000296034"/>
    </source>
</evidence>
<feature type="domain" description="tRNA synthetases class I (E and Q) anti-codon binding" evidence="14">
    <location>
        <begin position="459"/>
        <end position="531"/>
    </location>
</feature>
<comment type="similarity">
    <text evidence="1 11">Belongs to the class-I aminoacyl-tRNA synthetase family.</text>
</comment>
<sequence>MKKNKHQSTNFIRQTIDKDISLGKYKKIHTRFPPEPNGYLHIGHAKAICLNFGIAKDYNGNCNLRFDDTNPVNENNCFVESIKQDISWLGFCWNGNVCYTSDYFDQIYQYAIELIKKGLAYVDELTMQEIKDYRGVWTKPGKNSPYRDRSVEENLLLFDNMRKGFFKEGEACLRAKIDMSSSFIVMRDPVLYRIKFFKHHQTKYDWCIYPMYDFAHCISDSLEGITHSLCTLEFLDNRRLYNWILKNISVSKRPNQYEYSRLNLEYSVLSKRKLNQLVNKNYVEGWDDPRMPTISGLRRRGYTPSSIREFCQRIGITKQQNLIEMSSLESCIRDDLNKNAPRAMAILDPIKLIIQNLPIYFEKNILMNNHPSKTELGNRTVKFSNQIWIERSDFLEQRTENFKRLILGNEVRLRNACIIRSDYITKDIKGNINCIYCTCDLNTLDNKHIYGYKIKNVGIIHWISILHAIPAEFRLYHNLFNIRNPEIEEDFLSNINLESIEIKNGYVEQNLQNAEATNPYQFERNGYFCADSIHSSKDHLVFNRIVSLRDPYKKSRC</sequence>
<keyword evidence="7 11" id="KW-0648">Protein biosynthesis</keyword>
<keyword evidence="3" id="KW-0963">Cytoplasm</keyword>
<dbReference type="PRINTS" id="PR00987">
    <property type="entry name" value="TRNASYNTHGLU"/>
</dbReference>
<dbReference type="InterPro" id="IPR001412">
    <property type="entry name" value="aa-tRNA-synth_I_CS"/>
</dbReference>
<dbReference type="CDD" id="cd00807">
    <property type="entry name" value="GlnRS_core"/>
    <property type="match status" value="1"/>
</dbReference>
<evidence type="ECO:0000256" key="8">
    <source>
        <dbReference type="ARBA" id="ARBA00023146"/>
    </source>
</evidence>
<dbReference type="InterPro" id="IPR011035">
    <property type="entry name" value="Ribosomal_bL25/Gln-tRNA_synth"/>
</dbReference>
<accession>A0A2P5SZ06</accession>
<proteinExistence type="inferred from homology"/>
<evidence type="ECO:0000256" key="1">
    <source>
        <dbReference type="ARBA" id="ARBA00005594"/>
    </source>
</evidence>
<keyword evidence="8 11" id="KW-0030">Aminoacyl-tRNA synthetase</keyword>
<keyword evidence="4 11" id="KW-0436">Ligase</keyword>
<dbReference type="OrthoDB" id="9801560at2"/>
<evidence type="ECO:0000256" key="4">
    <source>
        <dbReference type="ARBA" id="ARBA00022598"/>
    </source>
</evidence>
<dbReference type="RefSeq" id="WP_136131565.1">
    <property type="nucleotide sequence ID" value="NZ_PDKS01000001.1"/>
</dbReference>
<dbReference type="PANTHER" id="PTHR43097">
    <property type="entry name" value="GLUTAMINE-TRNA LIGASE"/>
    <property type="match status" value="1"/>
</dbReference>
<dbReference type="InterPro" id="IPR014729">
    <property type="entry name" value="Rossmann-like_a/b/a_fold"/>
</dbReference>
<dbReference type="InterPro" id="IPR049437">
    <property type="entry name" value="tRNA-synt_1c_C2"/>
</dbReference>
<evidence type="ECO:0000259" key="13">
    <source>
        <dbReference type="Pfam" id="PF03950"/>
    </source>
</evidence>
<dbReference type="EMBL" id="PDKS01000001">
    <property type="protein sequence ID" value="PPI87569.1"/>
    <property type="molecule type" value="Genomic_DNA"/>
</dbReference>
<keyword evidence="5 11" id="KW-0547">Nucleotide-binding</keyword>
<organism evidence="15 16">
    <name type="scientific">Candidatus Pantoea edessiphila</name>
    <dbReference type="NCBI Taxonomy" id="2044610"/>
    <lineage>
        <taxon>Bacteria</taxon>
        <taxon>Pseudomonadati</taxon>
        <taxon>Pseudomonadota</taxon>
        <taxon>Gammaproteobacteria</taxon>
        <taxon>Enterobacterales</taxon>
        <taxon>Erwiniaceae</taxon>
        <taxon>Pantoea</taxon>
    </lineage>
</organism>
<dbReference type="InterPro" id="IPR020056">
    <property type="entry name" value="Rbsml_bL25/Gln-tRNA_synth_N"/>
</dbReference>
<dbReference type="InterPro" id="IPR000924">
    <property type="entry name" value="Glu/Gln-tRNA-synth"/>
</dbReference>
<evidence type="ECO:0000256" key="6">
    <source>
        <dbReference type="ARBA" id="ARBA00022840"/>
    </source>
</evidence>
<comment type="caution">
    <text evidence="15">The sequence shown here is derived from an EMBL/GenBank/DDBJ whole genome shotgun (WGS) entry which is preliminary data.</text>
</comment>
<dbReference type="InterPro" id="IPR020058">
    <property type="entry name" value="Glu/Gln-tRNA-synth_Ib_cat-dom"/>
</dbReference>
<comment type="catalytic activity">
    <reaction evidence="9">
        <text>tRNA(Gln) + L-glutamine + ATP = L-glutaminyl-tRNA(Gln) + AMP + diphosphate</text>
        <dbReference type="Rhea" id="RHEA:20121"/>
        <dbReference type="Rhea" id="RHEA-COMP:9662"/>
        <dbReference type="Rhea" id="RHEA-COMP:9681"/>
        <dbReference type="ChEBI" id="CHEBI:30616"/>
        <dbReference type="ChEBI" id="CHEBI:33019"/>
        <dbReference type="ChEBI" id="CHEBI:58359"/>
        <dbReference type="ChEBI" id="CHEBI:78442"/>
        <dbReference type="ChEBI" id="CHEBI:78521"/>
        <dbReference type="ChEBI" id="CHEBI:456215"/>
        <dbReference type="EC" id="6.1.1.18"/>
    </reaction>
</comment>
<evidence type="ECO:0000313" key="15">
    <source>
        <dbReference type="EMBL" id="PPI87569.1"/>
    </source>
</evidence>
<evidence type="ECO:0000259" key="12">
    <source>
        <dbReference type="Pfam" id="PF00749"/>
    </source>
</evidence>
<dbReference type="EC" id="6.1.1.18" evidence="2 10"/>
<dbReference type="InterPro" id="IPR020059">
    <property type="entry name" value="Glu/Gln-tRNA-synth_Ib_codon-bd"/>
</dbReference>
<dbReference type="GO" id="GO:0005829">
    <property type="term" value="C:cytosol"/>
    <property type="evidence" value="ECO:0007669"/>
    <property type="project" value="TreeGrafter"/>
</dbReference>
<dbReference type="GO" id="GO:0005524">
    <property type="term" value="F:ATP binding"/>
    <property type="evidence" value="ECO:0007669"/>
    <property type="project" value="UniProtKB-KW"/>
</dbReference>
<keyword evidence="6 11" id="KW-0067">ATP-binding</keyword>
<gene>
    <name evidence="15" type="ORF">CRV11_01410</name>
</gene>
<evidence type="ECO:0000256" key="5">
    <source>
        <dbReference type="ARBA" id="ARBA00022741"/>
    </source>
</evidence>
<name>A0A2P5SZ06_9GAMM</name>
<feature type="domain" description="Glutamyl/glutaminyl-tRNA synthetase class Ib catalytic" evidence="12">
    <location>
        <begin position="27"/>
        <end position="337"/>
    </location>
</feature>
<dbReference type="Pfam" id="PF20974">
    <property type="entry name" value="tRNA-synt_1c_C2"/>
    <property type="match status" value="1"/>
</dbReference>
<evidence type="ECO:0000256" key="7">
    <source>
        <dbReference type="ARBA" id="ARBA00022917"/>
    </source>
</evidence>
<dbReference type="Gene3D" id="2.40.240.10">
    <property type="entry name" value="Ribosomal Protein L25, Chain P"/>
    <property type="match status" value="2"/>
</dbReference>
<feature type="domain" description="Glutamyl/glutaminyl-tRNA synthetase class Ib anti-codon binding" evidence="13">
    <location>
        <begin position="340"/>
        <end position="440"/>
    </location>
</feature>
<evidence type="ECO:0000259" key="14">
    <source>
        <dbReference type="Pfam" id="PF20974"/>
    </source>
</evidence>
<dbReference type="InterPro" id="IPR004514">
    <property type="entry name" value="Gln-tRNA-synth"/>
</dbReference>
<dbReference type="PROSITE" id="PS00178">
    <property type="entry name" value="AA_TRNA_LIGASE_I"/>
    <property type="match status" value="1"/>
</dbReference>
<dbReference type="PANTHER" id="PTHR43097:SF5">
    <property type="entry name" value="GLUTAMATE--TRNA LIGASE"/>
    <property type="match status" value="1"/>
</dbReference>
<evidence type="ECO:0000256" key="10">
    <source>
        <dbReference type="NCBIfam" id="TIGR00440"/>
    </source>
</evidence>
<dbReference type="GO" id="GO:0004819">
    <property type="term" value="F:glutamine-tRNA ligase activity"/>
    <property type="evidence" value="ECO:0007669"/>
    <property type="project" value="UniProtKB-UniRule"/>
</dbReference>
<dbReference type="NCBIfam" id="TIGR00440">
    <property type="entry name" value="glnS"/>
    <property type="match status" value="1"/>
</dbReference>
<dbReference type="Gene3D" id="3.40.50.620">
    <property type="entry name" value="HUPs"/>
    <property type="match status" value="1"/>
</dbReference>
<dbReference type="SUPFAM" id="SSF52374">
    <property type="entry name" value="Nucleotidylyl transferase"/>
    <property type="match status" value="1"/>
</dbReference>
<dbReference type="GO" id="GO:0006425">
    <property type="term" value="P:glutaminyl-tRNA aminoacylation"/>
    <property type="evidence" value="ECO:0007669"/>
    <property type="project" value="UniProtKB-UniRule"/>
</dbReference>
<dbReference type="Pfam" id="PF00749">
    <property type="entry name" value="tRNA-synt_1c"/>
    <property type="match status" value="1"/>
</dbReference>
<dbReference type="SUPFAM" id="SSF50715">
    <property type="entry name" value="Ribosomal protein L25-like"/>
    <property type="match status" value="1"/>
</dbReference>
<evidence type="ECO:0000256" key="3">
    <source>
        <dbReference type="ARBA" id="ARBA00022490"/>
    </source>
</evidence>
<dbReference type="Proteomes" id="UP000296034">
    <property type="component" value="Unassembled WGS sequence"/>
</dbReference>
<evidence type="ECO:0000256" key="9">
    <source>
        <dbReference type="ARBA" id="ARBA00048270"/>
    </source>
</evidence>
<dbReference type="FunFam" id="3.40.50.620:FF:000037">
    <property type="entry name" value="Glutamine--tRNA ligase cytoplasmic"/>
    <property type="match status" value="1"/>
</dbReference>